<dbReference type="PANTHER" id="PTHR47504">
    <property type="entry name" value="RIGHT ORIGIN-BINDING PROTEIN"/>
    <property type="match status" value="1"/>
</dbReference>
<keyword evidence="2" id="KW-0238">DNA-binding</keyword>
<dbReference type="OrthoDB" id="282744at2"/>
<keyword evidence="1" id="KW-0805">Transcription regulation</keyword>
<sequence>MNRVDSDKYRERLHRVLDYIDTNLERKLTLDQLSGIAAFLKYHFQRQFTKLFGISPHTYIRWCRFKRAAHLLAFRTERPVTEIALNCGYESPEPFTRAFRKSVGRSPSAFRQAPRWDSWNSQQKLLSAVNGRQMKSEPGQKQVDIVEFENTKIAVLTHRGDPKLTGNGLRNAATGNP</sequence>
<dbReference type="InterPro" id="IPR050959">
    <property type="entry name" value="MarA-like"/>
</dbReference>
<gene>
    <name evidence="5" type="ORF">SAMN05216562_2163</name>
</gene>
<dbReference type="Gene3D" id="1.10.10.60">
    <property type="entry name" value="Homeodomain-like"/>
    <property type="match status" value="2"/>
</dbReference>
<dbReference type="PRINTS" id="PR00032">
    <property type="entry name" value="HTHARAC"/>
</dbReference>
<feature type="domain" description="HTH araC/xylS-type" evidence="4">
    <location>
        <begin position="14"/>
        <end position="113"/>
    </location>
</feature>
<dbReference type="InterPro" id="IPR018060">
    <property type="entry name" value="HTH_AraC"/>
</dbReference>
<dbReference type="STRING" id="658218.SAMN05216562_2163"/>
<evidence type="ECO:0000313" key="5">
    <source>
        <dbReference type="EMBL" id="SEA18204.1"/>
    </source>
</evidence>
<proteinExistence type="predicted"/>
<evidence type="ECO:0000256" key="3">
    <source>
        <dbReference type="ARBA" id="ARBA00023163"/>
    </source>
</evidence>
<keyword evidence="3" id="KW-0804">Transcription</keyword>
<name>A0A1H3Z486_9GAMM</name>
<dbReference type="PANTHER" id="PTHR47504:SF5">
    <property type="entry name" value="RIGHT ORIGIN-BINDING PROTEIN"/>
    <property type="match status" value="1"/>
</dbReference>
<dbReference type="Pfam" id="PF12833">
    <property type="entry name" value="HTH_18"/>
    <property type="match status" value="1"/>
</dbReference>
<dbReference type="GO" id="GO:0003700">
    <property type="term" value="F:DNA-binding transcription factor activity"/>
    <property type="evidence" value="ECO:0007669"/>
    <property type="project" value="InterPro"/>
</dbReference>
<dbReference type="InterPro" id="IPR020449">
    <property type="entry name" value="Tscrpt_reg_AraC-type_HTH"/>
</dbReference>
<dbReference type="AlphaFoldDB" id="A0A1H3Z486"/>
<organism evidence="5 6">
    <name type="scientific">Microbulbifer marinus</name>
    <dbReference type="NCBI Taxonomy" id="658218"/>
    <lineage>
        <taxon>Bacteria</taxon>
        <taxon>Pseudomonadati</taxon>
        <taxon>Pseudomonadota</taxon>
        <taxon>Gammaproteobacteria</taxon>
        <taxon>Cellvibrionales</taxon>
        <taxon>Microbulbiferaceae</taxon>
        <taxon>Microbulbifer</taxon>
    </lineage>
</organism>
<accession>A0A1H3Z486</accession>
<protein>
    <submittedName>
        <fullName evidence="5">AraC family transcriptional regulator</fullName>
    </submittedName>
</protein>
<evidence type="ECO:0000256" key="2">
    <source>
        <dbReference type="ARBA" id="ARBA00023125"/>
    </source>
</evidence>
<evidence type="ECO:0000313" key="6">
    <source>
        <dbReference type="Proteomes" id="UP000198658"/>
    </source>
</evidence>
<dbReference type="SUPFAM" id="SSF46689">
    <property type="entry name" value="Homeodomain-like"/>
    <property type="match status" value="2"/>
</dbReference>
<dbReference type="GO" id="GO:0043565">
    <property type="term" value="F:sequence-specific DNA binding"/>
    <property type="evidence" value="ECO:0007669"/>
    <property type="project" value="InterPro"/>
</dbReference>
<dbReference type="InterPro" id="IPR009057">
    <property type="entry name" value="Homeodomain-like_sf"/>
</dbReference>
<dbReference type="SMART" id="SM00342">
    <property type="entry name" value="HTH_ARAC"/>
    <property type="match status" value="1"/>
</dbReference>
<dbReference type="EMBL" id="FNQO01000002">
    <property type="protein sequence ID" value="SEA18204.1"/>
    <property type="molecule type" value="Genomic_DNA"/>
</dbReference>
<dbReference type="PROSITE" id="PS01124">
    <property type="entry name" value="HTH_ARAC_FAMILY_2"/>
    <property type="match status" value="1"/>
</dbReference>
<reference evidence="6" key="1">
    <citation type="submission" date="2016-10" db="EMBL/GenBank/DDBJ databases">
        <authorList>
            <person name="Varghese N."/>
            <person name="Submissions S."/>
        </authorList>
    </citation>
    <scope>NUCLEOTIDE SEQUENCE [LARGE SCALE GENOMIC DNA]</scope>
    <source>
        <strain evidence="6">CGMCC 1.10657</strain>
    </source>
</reference>
<evidence type="ECO:0000259" key="4">
    <source>
        <dbReference type="PROSITE" id="PS01124"/>
    </source>
</evidence>
<dbReference type="Proteomes" id="UP000198658">
    <property type="component" value="Unassembled WGS sequence"/>
</dbReference>
<keyword evidence="6" id="KW-1185">Reference proteome</keyword>
<evidence type="ECO:0000256" key="1">
    <source>
        <dbReference type="ARBA" id="ARBA00023015"/>
    </source>
</evidence>